<dbReference type="InterPro" id="IPR050628">
    <property type="entry name" value="SNF2_RAD54_helicase_TF"/>
</dbReference>
<dbReference type="SMART" id="SM00487">
    <property type="entry name" value="DEXDc"/>
    <property type="match status" value="1"/>
</dbReference>
<keyword evidence="3" id="KW-0067">ATP-binding</keyword>
<dbReference type="AlphaFoldDB" id="A0A9Q3H4M8"/>
<organism evidence="5 6">
    <name type="scientific">Austropuccinia psidii MF-1</name>
    <dbReference type="NCBI Taxonomy" id="1389203"/>
    <lineage>
        <taxon>Eukaryota</taxon>
        <taxon>Fungi</taxon>
        <taxon>Dikarya</taxon>
        <taxon>Basidiomycota</taxon>
        <taxon>Pucciniomycotina</taxon>
        <taxon>Pucciniomycetes</taxon>
        <taxon>Pucciniales</taxon>
        <taxon>Sphaerophragmiaceae</taxon>
        <taxon>Austropuccinia</taxon>
    </lineage>
</organism>
<dbReference type="SUPFAM" id="SSF52540">
    <property type="entry name" value="P-loop containing nucleoside triphosphate hydrolases"/>
    <property type="match status" value="2"/>
</dbReference>
<dbReference type="Pfam" id="PF00271">
    <property type="entry name" value="Helicase_C"/>
    <property type="match status" value="1"/>
</dbReference>
<feature type="domain" description="Helicase ATP-binding" evidence="4">
    <location>
        <begin position="64"/>
        <end position="223"/>
    </location>
</feature>
<keyword evidence="2" id="KW-0378">Hydrolase</keyword>
<evidence type="ECO:0000259" key="4">
    <source>
        <dbReference type="PROSITE" id="PS51192"/>
    </source>
</evidence>
<proteinExistence type="predicted"/>
<dbReference type="InterPro" id="IPR038718">
    <property type="entry name" value="SNF2-like_sf"/>
</dbReference>
<dbReference type="PROSITE" id="PS51192">
    <property type="entry name" value="HELICASE_ATP_BIND_1"/>
    <property type="match status" value="1"/>
</dbReference>
<dbReference type="PANTHER" id="PTHR45626:SF22">
    <property type="entry name" value="DNA REPAIR PROTEIN RAD5"/>
    <property type="match status" value="1"/>
</dbReference>
<dbReference type="GO" id="GO:0005634">
    <property type="term" value="C:nucleus"/>
    <property type="evidence" value="ECO:0007669"/>
    <property type="project" value="TreeGrafter"/>
</dbReference>
<name>A0A9Q3H4M8_9BASI</name>
<dbReference type="GO" id="GO:0006281">
    <property type="term" value="P:DNA repair"/>
    <property type="evidence" value="ECO:0007669"/>
    <property type="project" value="TreeGrafter"/>
</dbReference>
<dbReference type="PANTHER" id="PTHR45626">
    <property type="entry name" value="TRANSCRIPTION TERMINATION FACTOR 2-RELATED"/>
    <property type="match status" value="1"/>
</dbReference>
<gene>
    <name evidence="5" type="ORF">O181_028860</name>
</gene>
<sequence length="482" mass="53952">MRTPCNSIIQTPLLPHQKTGLAFLWEREISNGQSAHHLWATSPPGSTFNARHIITNKFISSFESLSTTTPLGGLLVDDMGLGKTIQALALIGTLKQQLITNPQRSTPTIILCPPRLITNWKSQISKHAQAGALQAKIYHGPTRHSLCNAKIWKCDIIITSYNTITQEFKQTPISTSSIFKINWQRIILDEAHLLSSHQIFLMGTPIHNTIYDLLGMISFITQPQSSDQDNWSPFILSSLSKGRNDMLNLALQHLSLRHTKTTHLKSLPTIRHHYELLPLNPTMQQEYSALYKECLSSKRKRPGEVFRNINKLQICCNHHILLNTIPDADLEDHKGSSTQGNSSKITLTLLDVATCMISSKISHLLKSSLKNKQSNCGQTKLVVYTQWTQFLSLIGIALAHHSILSAQINGTITEQAQEKSLENFFNNSECELLIASITTAGTGLNITCANMFYLMVRGPPKFYYDFRTLTSKFPGAQLEPSQ</sequence>
<dbReference type="InterPro" id="IPR014001">
    <property type="entry name" value="Helicase_ATP-bd"/>
</dbReference>
<dbReference type="InterPro" id="IPR000330">
    <property type="entry name" value="SNF2_N"/>
</dbReference>
<dbReference type="CDD" id="cd18793">
    <property type="entry name" value="SF2_C_SNF"/>
    <property type="match status" value="1"/>
</dbReference>
<dbReference type="InterPro" id="IPR049730">
    <property type="entry name" value="SNF2/RAD54-like_C"/>
</dbReference>
<dbReference type="GO" id="GO:0016787">
    <property type="term" value="F:hydrolase activity"/>
    <property type="evidence" value="ECO:0007669"/>
    <property type="project" value="UniProtKB-KW"/>
</dbReference>
<evidence type="ECO:0000256" key="2">
    <source>
        <dbReference type="ARBA" id="ARBA00022801"/>
    </source>
</evidence>
<comment type="caution">
    <text evidence="5">The sequence shown here is derived from an EMBL/GenBank/DDBJ whole genome shotgun (WGS) entry which is preliminary data.</text>
</comment>
<evidence type="ECO:0000256" key="3">
    <source>
        <dbReference type="ARBA" id="ARBA00022840"/>
    </source>
</evidence>
<reference evidence="5" key="1">
    <citation type="submission" date="2021-03" db="EMBL/GenBank/DDBJ databases">
        <title>Draft genome sequence of rust myrtle Austropuccinia psidii MF-1, a brazilian biotype.</title>
        <authorList>
            <person name="Quecine M.C."/>
            <person name="Pachon D.M.R."/>
            <person name="Bonatelli M.L."/>
            <person name="Correr F.H."/>
            <person name="Franceschini L.M."/>
            <person name="Leite T.F."/>
            <person name="Margarido G.R.A."/>
            <person name="Almeida C.A."/>
            <person name="Ferrarezi J.A."/>
            <person name="Labate C.A."/>
        </authorList>
    </citation>
    <scope>NUCLEOTIDE SEQUENCE</scope>
    <source>
        <strain evidence="5">MF-1</strain>
    </source>
</reference>
<dbReference type="Pfam" id="PF00176">
    <property type="entry name" value="SNF2-rel_dom"/>
    <property type="match status" value="1"/>
</dbReference>
<accession>A0A9Q3H4M8</accession>
<dbReference type="CDD" id="cd18008">
    <property type="entry name" value="DEXDc_SHPRH-like"/>
    <property type="match status" value="1"/>
</dbReference>
<evidence type="ECO:0000313" key="6">
    <source>
        <dbReference type="Proteomes" id="UP000765509"/>
    </source>
</evidence>
<keyword evidence="6" id="KW-1185">Reference proteome</keyword>
<dbReference type="GO" id="GO:0008094">
    <property type="term" value="F:ATP-dependent activity, acting on DNA"/>
    <property type="evidence" value="ECO:0007669"/>
    <property type="project" value="TreeGrafter"/>
</dbReference>
<dbReference type="GO" id="GO:0005524">
    <property type="term" value="F:ATP binding"/>
    <property type="evidence" value="ECO:0007669"/>
    <property type="project" value="UniProtKB-KW"/>
</dbReference>
<dbReference type="InterPro" id="IPR027417">
    <property type="entry name" value="P-loop_NTPase"/>
</dbReference>
<dbReference type="Gene3D" id="3.40.50.300">
    <property type="entry name" value="P-loop containing nucleotide triphosphate hydrolases"/>
    <property type="match status" value="1"/>
</dbReference>
<evidence type="ECO:0000256" key="1">
    <source>
        <dbReference type="ARBA" id="ARBA00022741"/>
    </source>
</evidence>
<dbReference type="Proteomes" id="UP000765509">
    <property type="component" value="Unassembled WGS sequence"/>
</dbReference>
<dbReference type="Gene3D" id="3.40.50.10810">
    <property type="entry name" value="Tandem AAA-ATPase domain"/>
    <property type="match status" value="1"/>
</dbReference>
<dbReference type="OrthoDB" id="2505291at2759"/>
<dbReference type="EMBL" id="AVOT02009940">
    <property type="protein sequence ID" value="MBW0489145.1"/>
    <property type="molecule type" value="Genomic_DNA"/>
</dbReference>
<dbReference type="InterPro" id="IPR001650">
    <property type="entry name" value="Helicase_C-like"/>
</dbReference>
<keyword evidence="1" id="KW-0547">Nucleotide-binding</keyword>
<evidence type="ECO:0000313" key="5">
    <source>
        <dbReference type="EMBL" id="MBW0489145.1"/>
    </source>
</evidence>
<protein>
    <recommendedName>
        <fullName evidence="4">Helicase ATP-binding domain-containing protein</fullName>
    </recommendedName>
</protein>